<evidence type="ECO:0000313" key="3">
    <source>
        <dbReference type="Proteomes" id="UP000828390"/>
    </source>
</evidence>
<dbReference type="Proteomes" id="UP000828390">
    <property type="component" value="Unassembled WGS sequence"/>
</dbReference>
<reference evidence="2" key="1">
    <citation type="journal article" date="2019" name="bioRxiv">
        <title>The Genome of the Zebra Mussel, Dreissena polymorpha: A Resource for Invasive Species Research.</title>
        <authorList>
            <person name="McCartney M.A."/>
            <person name="Auch B."/>
            <person name="Kono T."/>
            <person name="Mallez S."/>
            <person name="Zhang Y."/>
            <person name="Obille A."/>
            <person name="Becker A."/>
            <person name="Abrahante J.E."/>
            <person name="Garbe J."/>
            <person name="Badalamenti J.P."/>
            <person name="Herman A."/>
            <person name="Mangelson H."/>
            <person name="Liachko I."/>
            <person name="Sullivan S."/>
            <person name="Sone E.D."/>
            <person name="Koren S."/>
            <person name="Silverstein K.A.T."/>
            <person name="Beckman K.B."/>
            <person name="Gohl D.M."/>
        </authorList>
    </citation>
    <scope>NUCLEOTIDE SEQUENCE</scope>
    <source>
        <strain evidence="2">Duluth1</strain>
        <tissue evidence="2">Whole animal</tissue>
    </source>
</reference>
<name>A0A9D4KBV0_DREPO</name>
<evidence type="ECO:0000313" key="1">
    <source>
        <dbReference type="EMBL" id="KAH3798953.1"/>
    </source>
</evidence>
<keyword evidence="3" id="KW-1185">Reference proteome</keyword>
<evidence type="ECO:0000313" key="2">
    <source>
        <dbReference type="EMBL" id="KAH3836751.1"/>
    </source>
</evidence>
<accession>A0A9D4KBV0</accession>
<dbReference type="EMBL" id="JAIWYP010000004">
    <property type="protein sequence ID" value="KAH3836751.1"/>
    <property type="molecule type" value="Genomic_DNA"/>
</dbReference>
<reference evidence="2" key="2">
    <citation type="submission" date="2020-11" db="EMBL/GenBank/DDBJ databases">
        <authorList>
            <person name="McCartney M.A."/>
            <person name="Auch B."/>
            <person name="Kono T."/>
            <person name="Mallez S."/>
            <person name="Becker A."/>
            <person name="Gohl D.M."/>
            <person name="Silverstein K.A.T."/>
            <person name="Koren S."/>
            <person name="Bechman K.B."/>
            <person name="Herman A."/>
            <person name="Abrahante J.E."/>
            <person name="Garbe J."/>
        </authorList>
    </citation>
    <scope>NUCLEOTIDE SEQUENCE</scope>
    <source>
        <strain evidence="2">Duluth1</strain>
        <tissue evidence="2">Whole animal</tissue>
    </source>
</reference>
<dbReference type="AlphaFoldDB" id="A0A9D4KBV0"/>
<organism evidence="2 3">
    <name type="scientific">Dreissena polymorpha</name>
    <name type="common">Zebra mussel</name>
    <name type="synonym">Mytilus polymorpha</name>
    <dbReference type="NCBI Taxonomy" id="45954"/>
    <lineage>
        <taxon>Eukaryota</taxon>
        <taxon>Metazoa</taxon>
        <taxon>Spiralia</taxon>
        <taxon>Lophotrochozoa</taxon>
        <taxon>Mollusca</taxon>
        <taxon>Bivalvia</taxon>
        <taxon>Autobranchia</taxon>
        <taxon>Heteroconchia</taxon>
        <taxon>Euheterodonta</taxon>
        <taxon>Imparidentia</taxon>
        <taxon>Neoheterodontei</taxon>
        <taxon>Myida</taxon>
        <taxon>Dreissenoidea</taxon>
        <taxon>Dreissenidae</taxon>
        <taxon>Dreissena</taxon>
    </lineage>
</organism>
<dbReference type="EMBL" id="JAIWYP010000007">
    <property type="protein sequence ID" value="KAH3798953.1"/>
    <property type="molecule type" value="Genomic_DNA"/>
</dbReference>
<sequence>MNNSQLLGLRGSLEHLTMLCVDLELKQTNSGREFLEFTERATKTRKCISDEFRSFKPMLFEQKGV</sequence>
<gene>
    <name evidence="2" type="ORF">DPMN_110126</name>
    <name evidence="1" type="ORF">DPMN_152557</name>
</gene>
<comment type="caution">
    <text evidence="2">The sequence shown here is derived from an EMBL/GenBank/DDBJ whole genome shotgun (WGS) entry which is preliminary data.</text>
</comment>
<protein>
    <submittedName>
        <fullName evidence="2">Uncharacterized protein</fullName>
    </submittedName>
</protein>
<proteinExistence type="predicted"/>